<evidence type="ECO:0000256" key="5">
    <source>
        <dbReference type="ARBA" id="ARBA00022824"/>
    </source>
</evidence>
<evidence type="ECO:0000256" key="3">
    <source>
        <dbReference type="ARBA" id="ARBA00010617"/>
    </source>
</evidence>
<dbReference type="SUPFAM" id="SSF48264">
    <property type="entry name" value="Cytochrome P450"/>
    <property type="match status" value="1"/>
</dbReference>
<evidence type="ECO:0000256" key="10">
    <source>
        <dbReference type="RuleBase" id="RU000461"/>
    </source>
</evidence>
<dbReference type="InterPro" id="IPR001128">
    <property type="entry name" value="Cyt_P450"/>
</dbReference>
<comment type="cofactor">
    <cofactor evidence="1 9">
        <name>heme</name>
        <dbReference type="ChEBI" id="CHEBI:30413"/>
    </cofactor>
</comment>
<dbReference type="PRINTS" id="PR00385">
    <property type="entry name" value="P450"/>
</dbReference>
<dbReference type="InterPro" id="IPR017972">
    <property type="entry name" value="Cyt_P450_CS"/>
</dbReference>
<keyword evidence="13" id="KW-1185">Reference proteome</keyword>
<dbReference type="InterPro" id="IPR002401">
    <property type="entry name" value="Cyt_P450_E_grp-I"/>
</dbReference>
<keyword evidence="6 9" id="KW-0408">Iron</keyword>
<keyword evidence="11" id="KW-1133">Transmembrane helix</keyword>
<dbReference type="GO" id="GO:0005789">
    <property type="term" value="C:endoplasmic reticulum membrane"/>
    <property type="evidence" value="ECO:0007669"/>
    <property type="project" value="UniProtKB-SubCell"/>
</dbReference>
<dbReference type="InterPro" id="IPR050196">
    <property type="entry name" value="Cytochrome_P450_Monoox"/>
</dbReference>
<keyword evidence="11" id="KW-0812">Transmembrane</keyword>
<evidence type="ECO:0000256" key="11">
    <source>
        <dbReference type="SAM" id="Phobius"/>
    </source>
</evidence>
<evidence type="ECO:0000256" key="2">
    <source>
        <dbReference type="ARBA" id="ARBA00004586"/>
    </source>
</evidence>
<accession>A0AAV2BUD8</accession>
<dbReference type="CDD" id="cd20628">
    <property type="entry name" value="CYP4"/>
    <property type="match status" value="1"/>
</dbReference>
<dbReference type="PRINTS" id="PR00463">
    <property type="entry name" value="EP450I"/>
</dbReference>
<evidence type="ECO:0000256" key="1">
    <source>
        <dbReference type="ARBA" id="ARBA00001971"/>
    </source>
</evidence>
<keyword evidence="7 10" id="KW-0503">Monooxygenase</keyword>
<keyword evidence="9 10" id="KW-0479">Metal-binding</keyword>
<dbReference type="PANTHER" id="PTHR24291">
    <property type="entry name" value="CYTOCHROME P450 FAMILY 4"/>
    <property type="match status" value="1"/>
</dbReference>
<keyword evidence="4 9" id="KW-0349">Heme</keyword>
<evidence type="ECO:0000256" key="7">
    <source>
        <dbReference type="ARBA" id="ARBA00023033"/>
    </source>
</evidence>
<dbReference type="Gene3D" id="1.10.630.10">
    <property type="entry name" value="Cytochrome P450"/>
    <property type="match status" value="1"/>
</dbReference>
<dbReference type="Pfam" id="PF00067">
    <property type="entry name" value="p450"/>
    <property type="match status" value="1"/>
</dbReference>
<dbReference type="EMBL" id="CAXIEN010000503">
    <property type="protein sequence ID" value="CAL1299492.1"/>
    <property type="molecule type" value="Genomic_DNA"/>
</dbReference>
<dbReference type="AlphaFoldDB" id="A0AAV2BUD8"/>
<dbReference type="GO" id="GO:0016705">
    <property type="term" value="F:oxidoreductase activity, acting on paired donors, with incorporation or reduction of molecular oxygen"/>
    <property type="evidence" value="ECO:0007669"/>
    <property type="project" value="InterPro"/>
</dbReference>
<feature type="transmembrane region" description="Helical" evidence="11">
    <location>
        <begin position="74"/>
        <end position="90"/>
    </location>
</feature>
<evidence type="ECO:0000256" key="6">
    <source>
        <dbReference type="ARBA" id="ARBA00023004"/>
    </source>
</evidence>
<evidence type="ECO:0000256" key="4">
    <source>
        <dbReference type="ARBA" id="ARBA00022617"/>
    </source>
</evidence>
<keyword evidence="5" id="KW-0256">Endoplasmic reticulum</keyword>
<dbReference type="GO" id="GO:0005506">
    <property type="term" value="F:iron ion binding"/>
    <property type="evidence" value="ECO:0007669"/>
    <property type="project" value="InterPro"/>
</dbReference>
<evidence type="ECO:0008006" key="14">
    <source>
        <dbReference type="Google" id="ProtNLM"/>
    </source>
</evidence>
<dbReference type="PROSITE" id="PS00086">
    <property type="entry name" value="CYTOCHROME_P450"/>
    <property type="match status" value="1"/>
</dbReference>
<dbReference type="Proteomes" id="UP001497382">
    <property type="component" value="Unassembled WGS sequence"/>
</dbReference>
<comment type="caution">
    <text evidence="12">The sequence shown here is derived from an EMBL/GenBank/DDBJ whole genome shotgun (WGS) entry which is preliminary data.</text>
</comment>
<comment type="subcellular location">
    <subcellularLocation>
        <location evidence="2">Endoplasmic reticulum membrane</location>
    </subcellularLocation>
</comment>
<keyword evidence="10" id="KW-0560">Oxidoreductase</keyword>
<reference evidence="12 13" key="1">
    <citation type="submission" date="2024-04" db="EMBL/GenBank/DDBJ databases">
        <authorList>
            <person name="Rising A."/>
            <person name="Reimegard J."/>
            <person name="Sonavane S."/>
            <person name="Akerstrom W."/>
            <person name="Nylinder S."/>
            <person name="Hedman E."/>
            <person name="Kallberg Y."/>
        </authorList>
    </citation>
    <scope>NUCLEOTIDE SEQUENCE [LARGE SCALE GENOMIC DNA]</scope>
</reference>
<evidence type="ECO:0000313" key="13">
    <source>
        <dbReference type="Proteomes" id="UP001497382"/>
    </source>
</evidence>
<protein>
    <recommendedName>
        <fullName evidence="14">Cytochrome P450</fullName>
    </recommendedName>
</protein>
<evidence type="ECO:0000256" key="9">
    <source>
        <dbReference type="PIRSR" id="PIRSR602401-1"/>
    </source>
</evidence>
<dbReference type="GO" id="GO:0004497">
    <property type="term" value="F:monooxygenase activity"/>
    <property type="evidence" value="ECO:0007669"/>
    <property type="project" value="UniProtKB-KW"/>
</dbReference>
<dbReference type="InterPro" id="IPR036396">
    <property type="entry name" value="Cyt_P450_sf"/>
</dbReference>
<gene>
    <name evidence="12" type="ORF">LARSCL_LOCUS21389</name>
</gene>
<evidence type="ECO:0000256" key="8">
    <source>
        <dbReference type="ARBA" id="ARBA00023136"/>
    </source>
</evidence>
<dbReference type="PANTHER" id="PTHR24291:SF189">
    <property type="entry name" value="CYTOCHROME P450 4C3-RELATED"/>
    <property type="match status" value="1"/>
</dbReference>
<evidence type="ECO:0000313" key="12">
    <source>
        <dbReference type="EMBL" id="CAL1299492.1"/>
    </source>
</evidence>
<keyword evidence="8 11" id="KW-0472">Membrane</keyword>
<dbReference type="GO" id="GO:0020037">
    <property type="term" value="F:heme binding"/>
    <property type="evidence" value="ECO:0007669"/>
    <property type="project" value="InterPro"/>
</dbReference>
<comment type="similarity">
    <text evidence="3 10">Belongs to the cytochrome P450 family.</text>
</comment>
<organism evidence="12 13">
    <name type="scientific">Larinioides sclopetarius</name>
    <dbReference type="NCBI Taxonomy" id="280406"/>
    <lineage>
        <taxon>Eukaryota</taxon>
        <taxon>Metazoa</taxon>
        <taxon>Ecdysozoa</taxon>
        <taxon>Arthropoda</taxon>
        <taxon>Chelicerata</taxon>
        <taxon>Arachnida</taxon>
        <taxon>Araneae</taxon>
        <taxon>Araneomorphae</taxon>
        <taxon>Entelegynae</taxon>
        <taxon>Araneoidea</taxon>
        <taxon>Araneidae</taxon>
        <taxon>Larinioides</taxon>
    </lineage>
</organism>
<name>A0AAV2BUD8_9ARAC</name>
<proteinExistence type="inferred from homology"/>
<sequence length="499" mass="57784">MISLSATFGVLGILIIFLRYSFWRKKYSQLMPGKKPSFCNVFGDLIKIWTAKDVSLGVMSFLLKEAELFHREKLFCVWAAYVPFVIFFRADVLKELLTNNALNDKSWAYEWIKPVLGKGLITRTYEKSKARRKVLSLCFHPGILKSFLPVFSDEAQKLVNCLQKETENDFTYISEPISLCVVDINCETIFGITIDALGNKKLERPQSVTSAADIFMSKIISPWHWVDIVFRNTRLGKEFHYHCDMLQEDTRKMIEEKKRQYLTKEKYTGGRKCKAMMEMLLDGNKLADAEIDEELETFARVGHINTAASVRWALYLIGLYPDVQAKLHEELDEVFEKDLQRPVTEEDLRQLRYLDCVLKESSRLYPTVSLFARQANEDTKISGYTIPKGASCVAFLYCLHRDPEVFPDPEKFDPNRFLPENKLSIPDYAFLPFSVGPRSCMGFKYAEMLSKTIVTQMLRNFTLQSLDKRDEIKAILTPTLHPNIPIRIKIRSRFDRNIS</sequence>
<feature type="binding site" description="axial binding residue" evidence="9">
    <location>
        <position position="440"/>
    </location>
    <ligand>
        <name>heme</name>
        <dbReference type="ChEBI" id="CHEBI:30413"/>
    </ligand>
    <ligandPart>
        <name>Fe</name>
        <dbReference type="ChEBI" id="CHEBI:18248"/>
    </ligandPart>
</feature>
<feature type="transmembrane region" description="Helical" evidence="11">
    <location>
        <begin position="6"/>
        <end position="22"/>
    </location>
</feature>